<comment type="caution">
    <text evidence="11">The sequence shown here is derived from an EMBL/GenBank/DDBJ whole genome shotgun (WGS) entry which is preliminary data.</text>
</comment>
<dbReference type="InterPro" id="IPR037528">
    <property type="entry name" value="ArgB"/>
</dbReference>
<evidence type="ECO:0000256" key="4">
    <source>
        <dbReference type="ARBA" id="ARBA00022679"/>
    </source>
</evidence>
<evidence type="ECO:0000256" key="6">
    <source>
        <dbReference type="ARBA" id="ARBA00022777"/>
    </source>
</evidence>
<evidence type="ECO:0000256" key="3">
    <source>
        <dbReference type="ARBA" id="ARBA00022605"/>
    </source>
</evidence>
<dbReference type="InterPro" id="IPR036393">
    <property type="entry name" value="AceGlu_kinase-like_sf"/>
</dbReference>
<dbReference type="SUPFAM" id="SSF53633">
    <property type="entry name" value="Carbamate kinase-like"/>
    <property type="match status" value="1"/>
</dbReference>
<keyword evidence="6 9" id="KW-0418">Kinase</keyword>
<dbReference type="CDD" id="cd04238">
    <property type="entry name" value="AAK_NAGK-like"/>
    <property type="match status" value="1"/>
</dbReference>
<feature type="site" description="Transition state stabilizer" evidence="9">
    <location>
        <position position="18"/>
    </location>
</feature>
<evidence type="ECO:0000256" key="1">
    <source>
        <dbReference type="ARBA" id="ARBA00004828"/>
    </source>
</evidence>
<comment type="subcellular location">
    <subcellularLocation>
        <location evidence="9">Cytoplasm</location>
    </subcellularLocation>
</comment>
<reference evidence="11 12" key="1">
    <citation type="submission" date="2020-08" db="EMBL/GenBank/DDBJ databases">
        <title>A Genomic Blueprint of the Chicken Gut Microbiome.</title>
        <authorList>
            <person name="Gilroy R."/>
            <person name="Ravi A."/>
            <person name="Getino M."/>
            <person name="Pursley I."/>
            <person name="Horton D.L."/>
            <person name="Alikhan N.-F."/>
            <person name="Baker D."/>
            <person name="Gharbi K."/>
            <person name="Hall N."/>
            <person name="Watson M."/>
            <person name="Adriaenssens E.M."/>
            <person name="Foster-Nyarko E."/>
            <person name="Jarju S."/>
            <person name="Secka A."/>
            <person name="Antonio M."/>
            <person name="Oren A."/>
            <person name="Chaudhuri R."/>
            <person name="La Ragione R.M."/>
            <person name="Hildebrand F."/>
            <person name="Pallen M.J."/>
        </authorList>
    </citation>
    <scope>NUCLEOTIDE SEQUENCE [LARGE SCALE GENOMIC DNA]</scope>
    <source>
        <strain evidence="11 12">Sa2BUA9</strain>
    </source>
</reference>
<organism evidence="11 12">
    <name type="scientific">Psychrobacillus faecigallinarum</name>
    <dbReference type="NCBI Taxonomy" id="2762235"/>
    <lineage>
        <taxon>Bacteria</taxon>
        <taxon>Bacillati</taxon>
        <taxon>Bacillota</taxon>
        <taxon>Bacilli</taxon>
        <taxon>Bacillales</taxon>
        <taxon>Bacillaceae</taxon>
        <taxon>Psychrobacillus</taxon>
    </lineage>
</organism>
<dbReference type="NCBIfam" id="TIGR00761">
    <property type="entry name" value="argB"/>
    <property type="match status" value="1"/>
</dbReference>
<dbReference type="HAMAP" id="MF_00082">
    <property type="entry name" value="ArgB"/>
    <property type="match status" value="1"/>
</dbReference>
<evidence type="ECO:0000313" key="11">
    <source>
        <dbReference type="EMBL" id="MBD7943301.1"/>
    </source>
</evidence>
<keyword evidence="3 9" id="KW-0028">Amino-acid biosynthesis</keyword>
<sequence>MTTSKSMQPIVPNRIVIKLGGSMLEGLNEEFFANFKKLQAEGHEIIIVHGGGPAINKSLADHGVTSTTINGFRVTSEEAVDIVQCTLVGKVNPSLVLQLNQNGIAALGMSGYDGNLLECDFLDKGVYGFVGEIKKVNTAILDIQLVNGITPVISCIGCLPDSTPLNINADTVASKIALAIKAECLLLVTDTPGIKINGEIQEVVQTSSIKEWIESEDIYGGMIPKVNAAMDCLKEGIPSVKIVDEQLHGTTIVHQEVYV</sequence>
<dbReference type="PANTHER" id="PTHR23342:SF0">
    <property type="entry name" value="N-ACETYLGLUTAMATE SYNTHASE, MITOCHONDRIAL"/>
    <property type="match status" value="1"/>
</dbReference>
<protein>
    <recommendedName>
        <fullName evidence="9">Acetylglutamate kinase</fullName>
        <ecNumber evidence="9">2.7.2.8</ecNumber>
    </recommendedName>
    <alternativeName>
        <fullName evidence="9">N-acetyl-L-glutamate 5-phosphotransferase</fullName>
    </alternativeName>
    <alternativeName>
        <fullName evidence="9">NAG kinase</fullName>
        <shortName evidence="9">NAGK</shortName>
    </alternativeName>
</protein>
<feature type="binding site" evidence="9">
    <location>
        <position position="166"/>
    </location>
    <ligand>
        <name>substrate</name>
    </ligand>
</feature>
<dbReference type="InterPro" id="IPR001048">
    <property type="entry name" value="Asp/Glu/Uridylate_kinase"/>
</dbReference>
<accession>A0ABR8R691</accession>
<dbReference type="InterPro" id="IPR004662">
    <property type="entry name" value="AcgluKinase_fam"/>
</dbReference>
<dbReference type="EC" id="2.7.2.8" evidence="9"/>
<dbReference type="PIRSF" id="PIRSF000728">
    <property type="entry name" value="NAGK"/>
    <property type="match status" value="1"/>
</dbReference>
<dbReference type="Gene3D" id="3.40.1160.10">
    <property type="entry name" value="Acetylglutamate kinase-like"/>
    <property type="match status" value="1"/>
</dbReference>
<comment type="catalytic activity">
    <reaction evidence="8 9">
        <text>N-acetyl-L-glutamate + ATP = N-acetyl-L-glutamyl 5-phosphate + ADP</text>
        <dbReference type="Rhea" id="RHEA:14629"/>
        <dbReference type="ChEBI" id="CHEBI:30616"/>
        <dbReference type="ChEBI" id="CHEBI:44337"/>
        <dbReference type="ChEBI" id="CHEBI:57936"/>
        <dbReference type="ChEBI" id="CHEBI:456216"/>
        <dbReference type="EC" id="2.7.2.8"/>
    </reaction>
</comment>
<keyword evidence="2 9" id="KW-0055">Arginine biosynthesis</keyword>
<feature type="binding site" evidence="9">
    <location>
        <begin position="51"/>
        <end position="52"/>
    </location>
    <ligand>
        <name>substrate</name>
    </ligand>
</feature>
<evidence type="ECO:0000256" key="2">
    <source>
        <dbReference type="ARBA" id="ARBA00022571"/>
    </source>
</evidence>
<feature type="binding site" evidence="9">
    <location>
        <position position="73"/>
    </location>
    <ligand>
        <name>substrate</name>
    </ligand>
</feature>
<keyword evidence="12" id="KW-1185">Reference proteome</keyword>
<evidence type="ECO:0000256" key="5">
    <source>
        <dbReference type="ARBA" id="ARBA00022741"/>
    </source>
</evidence>
<evidence type="ECO:0000256" key="7">
    <source>
        <dbReference type="ARBA" id="ARBA00022840"/>
    </source>
</evidence>
<dbReference type="PANTHER" id="PTHR23342">
    <property type="entry name" value="N-ACETYLGLUTAMATE SYNTHASE"/>
    <property type="match status" value="1"/>
</dbReference>
<dbReference type="Proteomes" id="UP000640786">
    <property type="component" value="Unassembled WGS sequence"/>
</dbReference>
<dbReference type="RefSeq" id="WP_191696635.1">
    <property type="nucleotide sequence ID" value="NZ_JACSQO010000001.1"/>
</dbReference>
<name>A0ABR8R691_9BACI</name>
<evidence type="ECO:0000256" key="8">
    <source>
        <dbReference type="ARBA" id="ARBA00048141"/>
    </source>
</evidence>
<evidence type="ECO:0000313" key="12">
    <source>
        <dbReference type="Proteomes" id="UP000640786"/>
    </source>
</evidence>
<comment type="similarity">
    <text evidence="9">Belongs to the acetylglutamate kinase family. ArgB subfamily.</text>
</comment>
<comment type="function">
    <text evidence="9">Catalyzes the ATP-dependent phosphorylation of N-acetyl-L-glutamate.</text>
</comment>
<feature type="site" description="Transition state stabilizer" evidence="9">
    <location>
        <position position="225"/>
    </location>
</feature>
<dbReference type="Pfam" id="PF00696">
    <property type="entry name" value="AA_kinase"/>
    <property type="match status" value="1"/>
</dbReference>
<keyword evidence="4 9" id="KW-0808">Transferase</keyword>
<dbReference type="InterPro" id="IPR001057">
    <property type="entry name" value="Glu/AcGlu_kinase"/>
</dbReference>
<comment type="pathway">
    <text evidence="1 9">Amino-acid biosynthesis; L-arginine biosynthesis; N(2)-acetyl-L-ornithine from L-glutamate: step 2/4.</text>
</comment>
<evidence type="ECO:0000256" key="9">
    <source>
        <dbReference type="HAMAP-Rule" id="MF_00082"/>
    </source>
</evidence>
<evidence type="ECO:0000259" key="10">
    <source>
        <dbReference type="Pfam" id="PF00696"/>
    </source>
</evidence>
<keyword evidence="5 9" id="KW-0547">Nucleotide-binding</keyword>
<dbReference type="EMBL" id="JACSQO010000001">
    <property type="protein sequence ID" value="MBD7943301.1"/>
    <property type="molecule type" value="Genomic_DNA"/>
</dbReference>
<keyword evidence="7 9" id="KW-0067">ATP-binding</keyword>
<dbReference type="GO" id="GO:0003991">
    <property type="term" value="F:acetylglutamate kinase activity"/>
    <property type="evidence" value="ECO:0007669"/>
    <property type="project" value="UniProtKB-EC"/>
</dbReference>
<gene>
    <name evidence="9 11" type="primary">argB</name>
    <name evidence="11" type="ORF">H9650_04145</name>
</gene>
<keyword evidence="9" id="KW-0963">Cytoplasm</keyword>
<feature type="domain" description="Aspartate/glutamate/uridylate kinase" evidence="10">
    <location>
        <begin position="13"/>
        <end position="241"/>
    </location>
</feature>
<dbReference type="PRINTS" id="PR00474">
    <property type="entry name" value="GLU5KINASE"/>
</dbReference>
<proteinExistence type="inferred from homology"/>